<organism evidence="4 5">
    <name type="scientific">Ideonella paludis</name>
    <dbReference type="NCBI Taxonomy" id="1233411"/>
    <lineage>
        <taxon>Bacteria</taxon>
        <taxon>Pseudomonadati</taxon>
        <taxon>Pseudomonadota</taxon>
        <taxon>Betaproteobacteria</taxon>
        <taxon>Burkholderiales</taxon>
        <taxon>Sphaerotilaceae</taxon>
        <taxon>Ideonella</taxon>
    </lineage>
</organism>
<gene>
    <name evidence="4" type="ORF">KAK11_18505</name>
</gene>
<evidence type="ECO:0008006" key="6">
    <source>
        <dbReference type="Google" id="ProtNLM"/>
    </source>
</evidence>
<evidence type="ECO:0000256" key="1">
    <source>
        <dbReference type="ARBA" id="ARBA00022801"/>
    </source>
</evidence>
<dbReference type="RefSeq" id="WP_210810815.1">
    <property type="nucleotide sequence ID" value="NZ_JAGQDG010000007.1"/>
</dbReference>
<proteinExistence type="predicted"/>
<evidence type="ECO:0000313" key="4">
    <source>
        <dbReference type="EMBL" id="MBQ0937323.1"/>
    </source>
</evidence>
<protein>
    <recommendedName>
        <fullName evidence="6">Acetylhydrolase</fullName>
    </recommendedName>
</protein>
<evidence type="ECO:0000256" key="3">
    <source>
        <dbReference type="ARBA" id="ARBA00023098"/>
    </source>
</evidence>
<dbReference type="Proteomes" id="UP000672097">
    <property type="component" value="Unassembled WGS sequence"/>
</dbReference>
<dbReference type="InterPro" id="IPR006311">
    <property type="entry name" value="TAT_signal"/>
</dbReference>
<dbReference type="SUPFAM" id="SSF53474">
    <property type="entry name" value="alpha/beta-Hydrolases"/>
    <property type="match status" value="1"/>
</dbReference>
<dbReference type="EMBL" id="JAGQDG010000007">
    <property type="protein sequence ID" value="MBQ0937323.1"/>
    <property type="molecule type" value="Genomic_DNA"/>
</dbReference>
<accession>A0ABS5E1R4</accession>
<comment type="caution">
    <text evidence="4">The sequence shown here is derived from an EMBL/GenBank/DDBJ whole genome shotgun (WGS) entry which is preliminary data.</text>
</comment>
<sequence length="321" mass="34330">MIRRRHLLGGAGLAATGLLGVGCASALPEGLEVHELSWLDVQRDRPVLARLTLPAERSGSTPRPLVVISPGIGSNRFGYSYLAGGLAQRGWACLNLEHVGSNRQVWWGNPWSLVDRLQHAAREEEALARVLDLRFALDQVLGASAWRGRVDAERVVGAGHSYGANTLMLAAGAGVRRQGQALNLREPRLKAVVLMSAPPFYGEADVPAVVGGISVPNLHITTTEDVIKIPGYLSPVEDRLTLYQHMGGARKGLLVFKGGSHSIFTDRSAPGGFSHNAQVKAATTEISHLWLAAALQGQAPSTSALEAWRGQYAAAVERLEL</sequence>
<keyword evidence="3" id="KW-0443">Lipid metabolism</keyword>
<keyword evidence="5" id="KW-1185">Reference proteome</keyword>
<reference evidence="4 5" key="1">
    <citation type="submission" date="2021-04" db="EMBL/GenBank/DDBJ databases">
        <title>The genome sequence of type strain Ideonella paludis KCTC 32238.</title>
        <authorList>
            <person name="Liu Y."/>
        </authorList>
    </citation>
    <scope>NUCLEOTIDE SEQUENCE [LARGE SCALE GENOMIC DNA]</scope>
    <source>
        <strain evidence="4 5">KCTC 32238</strain>
    </source>
</reference>
<dbReference type="PANTHER" id="PTHR10272:SF0">
    <property type="entry name" value="PLATELET-ACTIVATING FACTOR ACETYLHYDROLASE"/>
    <property type="match status" value="1"/>
</dbReference>
<dbReference type="PANTHER" id="PTHR10272">
    <property type="entry name" value="PLATELET-ACTIVATING FACTOR ACETYLHYDROLASE"/>
    <property type="match status" value="1"/>
</dbReference>
<evidence type="ECO:0000256" key="2">
    <source>
        <dbReference type="ARBA" id="ARBA00022963"/>
    </source>
</evidence>
<name>A0ABS5E1R4_9BURK</name>
<dbReference type="Gene3D" id="3.40.50.1820">
    <property type="entry name" value="alpha/beta hydrolase"/>
    <property type="match status" value="1"/>
</dbReference>
<dbReference type="PROSITE" id="PS51318">
    <property type="entry name" value="TAT"/>
    <property type="match status" value="1"/>
</dbReference>
<dbReference type="InterPro" id="IPR029058">
    <property type="entry name" value="AB_hydrolase_fold"/>
</dbReference>
<keyword evidence="2" id="KW-0442">Lipid degradation</keyword>
<evidence type="ECO:0000313" key="5">
    <source>
        <dbReference type="Proteomes" id="UP000672097"/>
    </source>
</evidence>
<keyword evidence="1" id="KW-0378">Hydrolase</keyword>
<dbReference type="PROSITE" id="PS51257">
    <property type="entry name" value="PROKAR_LIPOPROTEIN"/>
    <property type="match status" value="1"/>
</dbReference>